<reference evidence="2" key="1">
    <citation type="submission" date="2017-11" db="EMBL/GenBank/DDBJ databases">
        <title>Complete Genome Sequence of Kyrpidia sp. Strain EA-1, a thermophilic, hydrogen-oxidizing Bacterium, isolated from the Azores.</title>
        <authorList>
            <person name="Reiner J.E."/>
            <person name="Lapp C.J."/>
            <person name="Bunk B."/>
            <person name="Gescher J."/>
        </authorList>
    </citation>
    <scope>NUCLEOTIDE SEQUENCE [LARGE SCALE GENOMIC DNA]</scope>
    <source>
        <strain evidence="2">EA-1</strain>
    </source>
</reference>
<dbReference type="AlphaFoldDB" id="A0A2K8NBL4"/>
<dbReference type="Proteomes" id="UP000231932">
    <property type="component" value="Chromosome"/>
</dbReference>
<name>A0A2K8NBL4_9BACL</name>
<accession>A0A2K8NBL4</accession>
<dbReference type="EMBL" id="CP024955">
    <property type="protein sequence ID" value="ATY85842.1"/>
    <property type="molecule type" value="Genomic_DNA"/>
</dbReference>
<proteinExistence type="predicted"/>
<evidence type="ECO:0000313" key="2">
    <source>
        <dbReference type="Proteomes" id="UP000231932"/>
    </source>
</evidence>
<keyword evidence="2" id="KW-1185">Reference proteome</keyword>
<sequence length="91" mass="11003">MVAQQERLSYHCEADAEVALEDWRRRHNRWGFHQVTGQVVQERTVKRRVGRPRKQDPDSGSVEVVRWRVNFTVETDTEAIKQRRRRERTFV</sequence>
<organism evidence="1 2">
    <name type="scientific">Kyrpidia spormannii</name>
    <dbReference type="NCBI Taxonomy" id="2055160"/>
    <lineage>
        <taxon>Bacteria</taxon>
        <taxon>Bacillati</taxon>
        <taxon>Bacillota</taxon>
        <taxon>Bacilli</taxon>
        <taxon>Bacillales</taxon>
        <taxon>Alicyclobacillaceae</taxon>
        <taxon>Kyrpidia</taxon>
    </lineage>
</organism>
<evidence type="ECO:0000313" key="1">
    <source>
        <dbReference type="EMBL" id="ATY85842.1"/>
    </source>
</evidence>
<gene>
    <name evidence="1" type="ORF">CVV65_13650</name>
</gene>
<dbReference type="KEGG" id="kyr:CVV65_13650"/>
<protein>
    <submittedName>
        <fullName evidence="1">Uncharacterized protein</fullName>
    </submittedName>
</protein>